<gene>
    <name evidence="1" type="ORF">BAG01nite_08040</name>
</gene>
<evidence type="ECO:0000313" key="1">
    <source>
        <dbReference type="EMBL" id="GED24702.1"/>
    </source>
</evidence>
<evidence type="ECO:0000313" key="2">
    <source>
        <dbReference type="Proteomes" id="UP000317180"/>
    </source>
</evidence>
<dbReference type="PROSITE" id="PS51257">
    <property type="entry name" value="PROKAR_LIPOPROTEIN"/>
    <property type="match status" value="1"/>
</dbReference>
<sequence length="54" mass="6045">MLKLKPGLFLAITLGILGCSPSNPEETDTPKYKEYSNPEFGITLQYTPELEIDK</sequence>
<accession>A0ABQ0SLE9</accession>
<proteinExistence type="predicted"/>
<keyword evidence="2" id="KW-1185">Reference proteome</keyword>
<dbReference type="EMBL" id="BJOD01000006">
    <property type="protein sequence ID" value="GED24702.1"/>
    <property type="molecule type" value="Genomic_DNA"/>
</dbReference>
<dbReference type="Proteomes" id="UP000317180">
    <property type="component" value="Unassembled WGS sequence"/>
</dbReference>
<organism evidence="1 2">
    <name type="scientific">Brevibacillus agri</name>
    <dbReference type="NCBI Taxonomy" id="51101"/>
    <lineage>
        <taxon>Bacteria</taxon>
        <taxon>Bacillati</taxon>
        <taxon>Bacillota</taxon>
        <taxon>Bacilli</taxon>
        <taxon>Bacillales</taxon>
        <taxon>Paenibacillaceae</taxon>
        <taxon>Brevibacillus</taxon>
    </lineage>
</organism>
<comment type="caution">
    <text evidence="1">The sequence shown here is derived from an EMBL/GenBank/DDBJ whole genome shotgun (WGS) entry which is preliminary data.</text>
</comment>
<name>A0ABQ0SLE9_9BACL</name>
<protein>
    <submittedName>
        <fullName evidence="1">Uncharacterized protein</fullName>
    </submittedName>
</protein>
<reference evidence="1 2" key="1">
    <citation type="submission" date="2019-06" db="EMBL/GenBank/DDBJ databases">
        <title>Whole genome shotgun sequence of Brevibacillus agri NBRC 15538.</title>
        <authorList>
            <person name="Hosoyama A."/>
            <person name="Uohara A."/>
            <person name="Ohji S."/>
            <person name="Ichikawa N."/>
        </authorList>
    </citation>
    <scope>NUCLEOTIDE SEQUENCE [LARGE SCALE GENOMIC DNA]</scope>
    <source>
        <strain evidence="1 2">NBRC 15538</strain>
    </source>
</reference>